<dbReference type="EMBL" id="BSDR01000001">
    <property type="protein sequence ID" value="GLI34604.1"/>
    <property type="molecule type" value="Genomic_DNA"/>
</dbReference>
<sequence>MSPKNTQDSDMRADTSAGIYSFMDIVAKQAEEYAAAHTSPMSMLLEEIELFTLTRTPYPSMLTGRVEGRFLQLMVQLSGARHIVEIGTFTGYSALAMAEKLPHDGEILTIEHNPLHAKIAQDFFDRSPDGFKITLRIGEALEVLKTLPDAKTDFVFIDADKENYSTYYRESMRILRKGGLILADNALWYGRIFDPKDDESLAMADFNELVRADDRAEKLFLTIRDGIYLIRKRVNLGG</sequence>
<dbReference type="Gene3D" id="3.40.50.150">
    <property type="entry name" value="Vaccinia Virus protein VP39"/>
    <property type="match status" value="1"/>
</dbReference>
<name>A0A9W6CXS6_9BACT</name>
<accession>A0A9W6CXS6</accession>
<dbReference type="CDD" id="cd02440">
    <property type="entry name" value="AdoMet_MTases"/>
    <property type="match status" value="1"/>
</dbReference>
<dbReference type="RefSeq" id="WP_281793964.1">
    <property type="nucleotide sequence ID" value="NZ_BSDR01000001.1"/>
</dbReference>
<gene>
    <name evidence="4" type="primary">omt</name>
    <name evidence="4" type="ORF">DAMNIGENAA_20370</name>
</gene>
<protein>
    <submittedName>
        <fullName evidence="4">O-methyltransferase</fullName>
    </submittedName>
</protein>
<keyword evidence="3" id="KW-0949">S-adenosyl-L-methionine</keyword>
<evidence type="ECO:0000256" key="3">
    <source>
        <dbReference type="ARBA" id="ARBA00022691"/>
    </source>
</evidence>
<comment type="caution">
    <text evidence="4">The sequence shown here is derived from an EMBL/GenBank/DDBJ whole genome shotgun (WGS) entry which is preliminary data.</text>
</comment>
<dbReference type="Pfam" id="PF01596">
    <property type="entry name" value="Methyltransf_3"/>
    <property type="match status" value="1"/>
</dbReference>
<reference evidence="4" key="1">
    <citation type="submission" date="2022-12" db="EMBL/GenBank/DDBJ databases">
        <title>Reference genome sequencing for broad-spectrum identification of bacterial and archaeal isolates by mass spectrometry.</title>
        <authorList>
            <person name="Sekiguchi Y."/>
            <person name="Tourlousse D.M."/>
        </authorList>
    </citation>
    <scope>NUCLEOTIDE SEQUENCE</scope>
    <source>
        <strain evidence="4">ASRB1</strain>
    </source>
</reference>
<dbReference type="GO" id="GO:0008757">
    <property type="term" value="F:S-adenosylmethionine-dependent methyltransferase activity"/>
    <property type="evidence" value="ECO:0007669"/>
    <property type="project" value="TreeGrafter"/>
</dbReference>
<keyword evidence="1" id="KW-0489">Methyltransferase</keyword>
<evidence type="ECO:0000256" key="2">
    <source>
        <dbReference type="ARBA" id="ARBA00022679"/>
    </source>
</evidence>
<proteinExistence type="predicted"/>
<dbReference type="AlphaFoldDB" id="A0A9W6CXS6"/>
<dbReference type="SUPFAM" id="SSF53335">
    <property type="entry name" value="S-adenosyl-L-methionine-dependent methyltransferases"/>
    <property type="match status" value="1"/>
</dbReference>
<dbReference type="GO" id="GO:0008171">
    <property type="term" value="F:O-methyltransferase activity"/>
    <property type="evidence" value="ECO:0007669"/>
    <property type="project" value="InterPro"/>
</dbReference>
<dbReference type="PANTHER" id="PTHR10509:SF14">
    <property type="entry name" value="CAFFEOYL-COA O-METHYLTRANSFERASE 3-RELATED"/>
    <property type="match status" value="1"/>
</dbReference>
<dbReference type="Proteomes" id="UP001144372">
    <property type="component" value="Unassembled WGS sequence"/>
</dbReference>
<keyword evidence="5" id="KW-1185">Reference proteome</keyword>
<keyword evidence="2" id="KW-0808">Transferase</keyword>
<dbReference type="PROSITE" id="PS51682">
    <property type="entry name" value="SAM_OMT_I"/>
    <property type="match status" value="1"/>
</dbReference>
<evidence type="ECO:0000313" key="4">
    <source>
        <dbReference type="EMBL" id="GLI34604.1"/>
    </source>
</evidence>
<dbReference type="InterPro" id="IPR029063">
    <property type="entry name" value="SAM-dependent_MTases_sf"/>
</dbReference>
<dbReference type="PANTHER" id="PTHR10509">
    <property type="entry name" value="O-METHYLTRANSFERASE-RELATED"/>
    <property type="match status" value="1"/>
</dbReference>
<dbReference type="InterPro" id="IPR050362">
    <property type="entry name" value="Cation-dep_OMT"/>
</dbReference>
<evidence type="ECO:0000313" key="5">
    <source>
        <dbReference type="Proteomes" id="UP001144372"/>
    </source>
</evidence>
<evidence type="ECO:0000256" key="1">
    <source>
        <dbReference type="ARBA" id="ARBA00022603"/>
    </source>
</evidence>
<dbReference type="InterPro" id="IPR002935">
    <property type="entry name" value="SAM_O-MeTrfase"/>
</dbReference>
<dbReference type="GO" id="GO:0032259">
    <property type="term" value="P:methylation"/>
    <property type="evidence" value="ECO:0007669"/>
    <property type="project" value="UniProtKB-KW"/>
</dbReference>
<organism evidence="4 5">
    <name type="scientific">Desulforhabdus amnigena</name>
    <dbReference type="NCBI Taxonomy" id="40218"/>
    <lineage>
        <taxon>Bacteria</taxon>
        <taxon>Pseudomonadati</taxon>
        <taxon>Thermodesulfobacteriota</taxon>
        <taxon>Syntrophobacteria</taxon>
        <taxon>Syntrophobacterales</taxon>
        <taxon>Syntrophobacteraceae</taxon>
        <taxon>Desulforhabdus</taxon>
    </lineage>
</organism>